<reference evidence="2 5" key="2">
    <citation type="submission" date="2020-08" db="EMBL/GenBank/DDBJ databases">
        <title>Sequencing the genomes of 1000 actinobacteria strains.</title>
        <authorList>
            <person name="Klenk H.-P."/>
        </authorList>
    </citation>
    <scope>NUCLEOTIDE SEQUENCE [LARGE SCALE GENOMIC DNA]</scope>
    <source>
        <strain evidence="2 5">DSM 16678</strain>
    </source>
</reference>
<dbReference type="OrthoDB" id="5517693at2"/>
<dbReference type="Pfam" id="PF04480">
    <property type="entry name" value="DUF559"/>
    <property type="match status" value="1"/>
</dbReference>
<dbReference type="EMBL" id="QKNV01000023">
    <property type="protein sequence ID" value="PZA22659.1"/>
    <property type="molecule type" value="Genomic_DNA"/>
</dbReference>
<dbReference type="RefSeq" id="WP_110551032.1">
    <property type="nucleotide sequence ID" value="NZ_JACIBU010000001.1"/>
</dbReference>
<dbReference type="Proteomes" id="UP000247602">
    <property type="component" value="Unassembled WGS sequence"/>
</dbReference>
<dbReference type="EMBL" id="JACIBU010000001">
    <property type="protein sequence ID" value="MBB3676425.1"/>
    <property type="molecule type" value="Genomic_DNA"/>
</dbReference>
<name>A0A323VDA9_9ACTN</name>
<accession>A0A323VDA9</accession>
<feature type="domain" description="DUF559" evidence="1">
    <location>
        <begin position="229"/>
        <end position="292"/>
    </location>
</feature>
<proteinExistence type="predicted"/>
<dbReference type="AlphaFoldDB" id="A0A323VDA9"/>
<protein>
    <recommendedName>
        <fullName evidence="1">DUF559 domain-containing protein</fullName>
    </recommendedName>
</protein>
<evidence type="ECO:0000313" key="3">
    <source>
        <dbReference type="EMBL" id="PZA22659.1"/>
    </source>
</evidence>
<gene>
    <name evidence="3" type="ORF">DMO24_03895</name>
    <name evidence="2" type="ORF">FHX36_002160</name>
</gene>
<evidence type="ECO:0000313" key="4">
    <source>
        <dbReference type="Proteomes" id="UP000247602"/>
    </source>
</evidence>
<dbReference type="InterPro" id="IPR011335">
    <property type="entry name" value="Restrct_endonuc-II-like"/>
</dbReference>
<dbReference type="SUPFAM" id="SSF52980">
    <property type="entry name" value="Restriction endonuclease-like"/>
    <property type="match status" value="1"/>
</dbReference>
<organism evidence="3 4">
    <name type="scientific">Modestobacter versicolor</name>
    <dbReference type="NCBI Taxonomy" id="429133"/>
    <lineage>
        <taxon>Bacteria</taxon>
        <taxon>Bacillati</taxon>
        <taxon>Actinomycetota</taxon>
        <taxon>Actinomycetes</taxon>
        <taxon>Geodermatophilales</taxon>
        <taxon>Geodermatophilaceae</taxon>
        <taxon>Modestobacter</taxon>
    </lineage>
</organism>
<sequence>MTPSRQFLGGLFIGSHAVAEGLLTKRQLESGGYRRVLRNVYADPGRRHDHELKARAAALLMPADAALGGRSAAAWFGAPFSLAAEPVVVVVPHRCRWQGPSGVQVHRTDLRPDEAWTTEDGLRVTTAARTAWDIATLEPTAAAVALLDGMVRDGRERQHGLTEAVLASEFLRRRGRWGSRRAGSLVPLVDGRAMSPPESRVRVACHLAGLPHPVPQYAVHDDGRFLGQVDLAWPEAKLVVEYEGAHHFEGLQIVRDDERYARLTTAGWRVIRLGSADLRDLDAVVVRIREALVDAGVLD</sequence>
<evidence type="ECO:0000313" key="5">
    <source>
        <dbReference type="Proteomes" id="UP000580718"/>
    </source>
</evidence>
<dbReference type="Gene3D" id="3.40.960.10">
    <property type="entry name" value="VSR Endonuclease"/>
    <property type="match status" value="1"/>
</dbReference>
<keyword evidence="4" id="KW-1185">Reference proteome</keyword>
<reference evidence="3 4" key="1">
    <citation type="submission" date="2018-06" db="EMBL/GenBank/DDBJ databases">
        <title>Draft genome sequence of Modestobacter versicolor CP153-2.</title>
        <authorList>
            <person name="Gundlapally S.R."/>
        </authorList>
    </citation>
    <scope>NUCLEOTIDE SEQUENCE [LARGE SCALE GENOMIC DNA]</scope>
    <source>
        <strain evidence="3 4">CP153-2</strain>
    </source>
</reference>
<comment type="caution">
    <text evidence="3">The sequence shown here is derived from an EMBL/GenBank/DDBJ whole genome shotgun (WGS) entry which is preliminary data.</text>
</comment>
<evidence type="ECO:0000313" key="2">
    <source>
        <dbReference type="EMBL" id="MBB3676425.1"/>
    </source>
</evidence>
<dbReference type="Proteomes" id="UP000580718">
    <property type="component" value="Unassembled WGS sequence"/>
</dbReference>
<evidence type="ECO:0000259" key="1">
    <source>
        <dbReference type="Pfam" id="PF04480"/>
    </source>
</evidence>
<dbReference type="InterPro" id="IPR007569">
    <property type="entry name" value="DUF559"/>
</dbReference>